<keyword evidence="4" id="KW-1185">Reference proteome</keyword>
<dbReference type="InterPro" id="IPR013783">
    <property type="entry name" value="Ig-like_fold"/>
</dbReference>
<dbReference type="InterPro" id="IPR036116">
    <property type="entry name" value="FN3_sf"/>
</dbReference>
<evidence type="ECO:0000256" key="1">
    <source>
        <dbReference type="ARBA" id="ARBA00022737"/>
    </source>
</evidence>
<feature type="domain" description="Fibronectin type-III" evidence="2">
    <location>
        <begin position="47"/>
        <end position="135"/>
    </location>
</feature>
<dbReference type="CDD" id="cd00063">
    <property type="entry name" value="FN3"/>
    <property type="match status" value="2"/>
</dbReference>
<dbReference type="PROSITE" id="PS50853">
    <property type="entry name" value="FN3"/>
    <property type="match status" value="2"/>
</dbReference>
<dbReference type="SMART" id="SM00060">
    <property type="entry name" value="FN3"/>
    <property type="match status" value="2"/>
</dbReference>
<feature type="domain" description="Fibronectin type-III" evidence="2">
    <location>
        <begin position="139"/>
        <end position="236"/>
    </location>
</feature>
<keyword evidence="1" id="KW-0677">Repeat</keyword>
<dbReference type="OrthoDB" id="6130531at2759"/>
<dbReference type="Pfam" id="PF00041">
    <property type="entry name" value="fn3"/>
    <property type="match status" value="2"/>
</dbReference>
<organism evidence="3 4">
    <name type="scientific">Tropilaelaps mercedesae</name>
    <dbReference type="NCBI Taxonomy" id="418985"/>
    <lineage>
        <taxon>Eukaryota</taxon>
        <taxon>Metazoa</taxon>
        <taxon>Ecdysozoa</taxon>
        <taxon>Arthropoda</taxon>
        <taxon>Chelicerata</taxon>
        <taxon>Arachnida</taxon>
        <taxon>Acari</taxon>
        <taxon>Parasitiformes</taxon>
        <taxon>Mesostigmata</taxon>
        <taxon>Gamasina</taxon>
        <taxon>Dermanyssoidea</taxon>
        <taxon>Laelapidae</taxon>
        <taxon>Tropilaelaps</taxon>
    </lineage>
</organism>
<protein>
    <submittedName>
        <fullName evidence="3">Phosphotidylinositol phosphatase PTPRQ-like</fullName>
    </submittedName>
</protein>
<dbReference type="Proteomes" id="UP000192247">
    <property type="component" value="Unassembled WGS sequence"/>
</dbReference>
<dbReference type="PANTHER" id="PTHR46708">
    <property type="entry name" value="TENASCIN"/>
    <property type="match status" value="1"/>
</dbReference>
<gene>
    <name evidence="3" type="ORF">BIW11_10465</name>
</gene>
<comment type="caution">
    <text evidence="3">The sequence shown here is derived from an EMBL/GenBank/DDBJ whole genome shotgun (WGS) entry which is preliminary data.</text>
</comment>
<name>A0A1V9XFK2_9ACAR</name>
<dbReference type="InterPro" id="IPR003961">
    <property type="entry name" value="FN3_dom"/>
</dbReference>
<dbReference type="InterPro" id="IPR050991">
    <property type="entry name" value="ECM_Regulatory_Proteins"/>
</dbReference>
<sequence length="266" mass="29301">MLYRYESMASYNATVTPFNYDLDNVTKMVFGTPSKVSVVTSGSGVPKPFNLKQGSLDQTVVALSWTRPTFPDFNVSWYFVEAQKANYSNLTSSTSISITGLTPYTKMVVEVRGCTGPDFSFCGHARVLSVWTDAGAPSAPFTLELRNISTNMADLQWQAPTTLNGPLSGYSVNVFETVTMQLAMQVTVDGRSSQFRLTNLTAGMDYTVEIRAFNFDSYSVQQLSSSVAIAFQTVKGEIPKGEMRFLWPEVEFALVVMAGHKVEDQA</sequence>
<dbReference type="SUPFAM" id="SSF49265">
    <property type="entry name" value="Fibronectin type III"/>
    <property type="match status" value="1"/>
</dbReference>
<evidence type="ECO:0000313" key="4">
    <source>
        <dbReference type="Proteomes" id="UP000192247"/>
    </source>
</evidence>
<dbReference type="PANTHER" id="PTHR46708:SF2">
    <property type="entry name" value="FIBRONECTIN TYPE-III DOMAIN-CONTAINING PROTEIN"/>
    <property type="match status" value="1"/>
</dbReference>
<dbReference type="InParanoid" id="A0A1V9XFK2"/>
<dbReference type="Gene3D" id="2.60.40.10">
    <property type="entry name" value="Immunoglobulins"/>
    <property type="match status" value="2"/>
</dbReference>
<evidence type="ECO:0000259" key="2">
    <source>
        <dbReference type="PROSITE" id="PS50853"/>
    </source>
</evidence>
<dbReference type="AlphaFoldDB" id="A0A1V9XFK2"/>
<dbReference type="STRING" id="418985.A0A1V9XFK2"/>
<accession>A0A1V9XFK2</accession>
<proteinExistence type="predicted"/>
<reference evidence="3 4" key="1">
    <citation type="journal article" date="2017" name="Gigascience">
        <title>Draft genome of the honey bee ectoparasitic mite, Tropilaelaps mercedesae, is shaped by the parasitic life history.</title>
        <authorList>
            <person name="Dong X."/>
            <person name="Armstrong S.D."/>
            <person name="Xia D."/>
            <person name="Makepeace B.L."/>
            <person name="Darby A.C."/>
            <person name="Kadowaki T."/>
        </authorList>
    </citation>
    <scope>NUCLEOTIDE SEQUENCE [LARGE SCALE GENOMIC DNA]</scope>
    <source>
        <strain evidence="3">Wuxi-XJTLU</strain>
    </source>
</reference>
<dbReference type="EMBL" id="MNPL01012038">
    <property type="protein sequence ID" value="OQR72314.1"/>
    <property type="molecule type" value="Genomic_DNA"/>
</dbReference>
<evidence type="ECO:0000313" key="3">
    <source>
        <dbReference type="EMBL" id="OQR72314.1"/>
    </source>
</evidence>